<dbReference type="EMBL" id="DVOF01000240">
    <property type="protein sequence ID" value="HIV03489.1"/>
    <property type="molecule type" value="Genomic_DNA"/>
</dbReference>
<dbReference type="Gene3D" id="3.30.360.10">
    <property type="entry name" value="Dihydrodipicolinate Reductase, domain 2"/>
    <property type="match status" value="1"/>
</dbReference>
<dbReference type="AlphaFoldDB" id="A0A9D1T0K0"/>
<dbReference type="InterPro" id="IPR036291">
    <property type="entry name" value="NAD(P)-bd_dom_sf"/>
</dbReference>
<name>A0A9D1T0K0_9FIRM</name>
<protein>
    <submittedName>
        <fullName evidence="4">Gfo/Idh/MocA family oxidoreductase</fullName>
    </submittedName>
</protein>
<dbReference type="Proteomes" id="UP000886743">
    <property type="component" value="Unassembled WGS sequence"/>
</dbReference>
<gene>
    <name evidence="4" type="ORF">IAC74_07930</name>
</gene>
<dbReference type="InterPro" id="IPR004104">
    <property type="entry name" value="Gfo/Idh/MocA-like_OxRdtase_C"/>
</dbReference>
<dbReference type="SUPFAM" id="SSF51735">
    <property type="entry name" value="NAD(P)-binding Rossmann-fold domains"/>
    <property type="match status" value="1"/>
</dbReference>
<reference evidence="4" key="1">
    <citation type="submission" date="2020-10" db="EMBL/GenBank/DDBJ databases">
        <authorList>
            <person name="Gilroy R."/>
        </authorList>
    </citation>
    <scope>NUCLEOTIDE SEQUENCE</scope>
    <source>
        <strain evidence="4">4920</strain>
    </source>
</reference>
<dbReference type="SUPFAM" id="SSF55347">
    <property type="entry name" value="Glyceraldehyde-3-phosphate dehydrogenase-like, C-terminal domain"/>
    <property type="match status" value="1"/>
</dbReference>
<dbReference type="Gene3D" id="3.40.50.720">
    <property type="entry name" value="NAD(P)-binding Rossmann-like Domain"/>
    <property type="match status" value="1"/>
</dbReference>
<dbReference type="Pfam" id="PF01408">
    <property type="entry name" value="GFO_IDH_MocA"/>
    <property type="match status" value="1"/>
</dbReference>
<dbReference type="InterPro" id="IPR051450">
    <property type="entry name" value="Gfo/Idh/MocA_Oxidoreductases"/>
</dbReference>
<evidence type="ECO:0000259" key="2">
    <source>
        <dbReference type="Pfam" id="PF01408"/>
    </source>
</evidence>
<comment type="caution">
    <text evidence="4">The sequence shown here is derived from an EMBL/GenBank/DDBJ whole genome shotgun (WGS) entry which is preliminary data.</text>
</comment>
<evidence type="ECO:0000313" key="4">
    <source>
        <dbReference type="EMBL" id="HIV03489.1"/>
    </source>
</evidence>
<dbReference type="Pfam" id="PF02894">
    <property type="entry name" value="GFO_IDH_MocA_C"/>
    <property type="match status" value="1"/>
</dbReference>
<proteinExistence type="inferred from homology"/>
<evidence type="ECO:0000256" key="1">
    <source>
        <dbReference type="ARBA" id="ARBA00010928"/>
    </source>
</evidence>
<accession>A0A9D1T0K0</accession>
<dbReference type="PANTHER" id="PTHR43377:SF2">
    <property type="entry name" value="BINDING ROSSMANN FOLD OXIDOREDUCTASE, PUTATIVE (AFU_ORTHOLOGUE AFUA_4G00560)-RELATED"/>
    <property type="match status" value="1"/>
</dbReference>
<comment type="similarity">
    <text evidence="1">Belongs to the Gfo/Idh/MocA family.</text>
</comment>
<sequence length="417" mass="45837">MEKITAIVIGAGGRGMNAYPPYALRHPDELEIVGVAEPDAARREQFARVFSLAPEACYTSYEQILSGEKKADLAMICTGDDLHIQPLTLAVEKGYHILLEKPMAPNIADSLKIYNIAKQYDKIISVGHVLRYTPFFKKLKELLDAGTVGRVMSIQHNENVGFWHQAHSFVRGTFRRTPESAPMILAKCCHDMDILLYLTGKNCKKVASFGALSHFTRENQPAGAAERCISCKVADACPYDAVRFYTNAKDWTLFALGCSETSSEAEILEQLKTHRLGRCVYACDNNVVDHQVMGMEFEDDITVAFTMSGFNLENTRTIKIMGTRGEIGGNMEENSIQVKGFTTGNVTQIHLSPAASGHGGGDDGLMKNLLRAIRGEEPCMTAAAISLQSHMMAFAAEESRRCGTVVDLEAFTKQHGA</sequence>
<evidence type="ECO:0000313" key="5">
    <source>
        <dbReference type="Proteomes" id="UP000886743"/>
    </source>
</evidence>
<feature type="domain" description="Gfo/Idh/MocA-like oxidoreductase N-terminal" evidence="2">
    <location>
        <begin position="6"/>
        <end position="128"/>
    </location>
</feature>
<dbReference type="InterPro" id="IPR000683">
    <property type="entry name" value="Gfo/Idh/MocA-like_OxRdtase_N"/>
</dbReference>
<dbReference type="PANTHER" id="PTHR43377">
    <property type="entry name" value="BILIVERDIN REDUCTASE A"/>
    <property type="match status" value="1"/>
</dbReference>
<organism evidence="4 5">
    <name type="scientific">Candidatus Aphodoplasma excrementigallinarum</name>
    <dbReference type="NCBI Taxonomy" id="2840673"/>
    <lineage>
        <taxon>Bacteria</taxon>
        <taxon>Bacillati</taxon>
        <taxon>Bacillota</taxon>
        <taxon>Clostridia</taxon>
        <taxon>Eubacteriales</taxon>
        <taxon>Candidatus Aphodoplasma</taxon>
    </lineage>
</organism>
<feature type="domain" description="Gfo/Idh/MocA-like oxidoreductase C-terminal" evidence="3">
    <location>
        <begin position="140"/>
        <end position="408"/>
    </location>
</feature>
<reference evidence="4" key="2">
    <citation type="journal article" date="2021" name="PeerJ">
        <title>Extensive microbial diversity within the chicken gut microbiome revealed by metagenomics and culture.</title>
        <authorList>
            <person name="Gilroy R."/>
            <person name="Ravi A."/>
            <person name="Getino M."/>
            <person name="Pursley I."/>
            <person name="Horton D.L."/>
            <person name="Alikhan N.F."/>
            <person name="Baker D."/>
            <person name="Gharbi K."/>
            <person name="Hall N."/>
            <person name="Watson M."/>
            <person name="Adriaenssens E.M."/>
            <person name="Foster-Nyarko E."/>
            <person name="Jarju S."/>
            <person name="Secka A."/>
            <person name="Antonio M."/>
            <person name="Oren A."/>
            <person name="Chaudhuri R.R."/>
            <person name="La Ragione R."/>
            <person name="Hildebrand F."/>
            <person name="Pallen M.J."/>
        </authorList>
    </citation>
    <scope>NUCLEOTIDE SEQUENCE</scope>
    <source>
        <strain evidence="4">4920</strain>
    </source>
</reference>
<dbReference type="GO" id="GO:0000166">
    <property type="term" value="F:nucleotide binding"/>
    <property type="evidence" value="ECO:0007669"/>
    <property type="project" value="InterPro"/>
</dbReference>
<evidence type="ECO:0000259" key="3">
    <source>
        <dbReference type="Pfam" id="PF02894"/>
    </source>
</evidence>